<evidence type="ECO:0000313" key="4">
    <source>
        <dbReference type="EMBL" id="MFC7460655.1"/>
    </source>
</evidence>
<dbReference type="SUPFAM" id="SSF53474">
    <property type="entry name" value="alpha/beta-Hydrolases"/>
    <property type="match status" value="1"/>
</dbReference>
<evidence type="ECO:0000313" key="5">
    <source>
        <dbReference type="Proteomes" id="UP001596457"/>
    </source>
</evidence>
<keyword evidence="5" id="KW-1185">Reference proteome</keyword>
<protein>
    <submittedName>
        <fullName evidence="4">S9 family peptidase</fullName>
    </submittedName>
</protein>
<dbReference type="PROSITE" id="PS51257">
    <property type="entry name" value="PROKAR_LIPOPROTEIN"/>
    <property type="match status" value="1"/>
</dbReference>
<dbReference type="PANTHER" id="PTHR42776:SF27">
    <property type="entry name" value="DIPEPTIDYL PEPTIDASE FAMILY MEMBER 6"/>
    <property type="match status" value="1"/>
</dbReference>
<keyword evidence="1" id="KW-0378">Hydrolase</keyword>
<feature type="chain" id="PRO_5046990459" evidence="2">
    <location>
        <begin position="21"/>
        <end position="669"/>
    </location>
</feature>
<evidence type="ECO:0000256" key="2">
    <source>
        <dbReference type="SAM" id="SignalP"/>
    </source>
</evidence>
<dbReference type="Gene3D" id="3.40.50.1820">
    <property type="entry name" value="alpha/beta hydrolase"/>
    <property type="match status" value="1"/>
</dbReference>
<dbReference type="InterPro" id="IPR001375">
    <property type="entry name" value="Peptidase_S9_cat"/>
</dbReference>
<dbReference type="Pfam" id="PF00326">
    <property type="entry name" value="Peptidase_S9"/>
    <property type="match status" value="1"/>
</dbReference>
<evidence type="ECO:0000259" key="3">
    <source>
        <dbReference type="Pfam" id="PF00326"/>
    </source>
</evidence>
<evidence type="ECO:0000256" key="1">
    <source>
        <dbReference type="ARBA" id="ARBA00022801"/>
    </source>
</evidence>
<dbReference type="InterPro" id="IPR011042">
    <property type="entry name" value="6-blade_b-propeller_TolB-like"/>
</dbReference>
<sequence length="669" mass="73206">MKGILLGAMLVTLLAGCATAPTQSTLVSAQTTQSLAPLLPMRRFVANIERTGGFVLSPDGQRLLWSQTVGTDNGLAVRPVDDARAVRTFAIGNQGRRGGYYNWLPDSRHVVFSKDERGDENTQLRVLDAQAAEGREWQLTPARGVRAWVVSRGPAGSARFFFASNERDRSTFDLYEADAATRQVTEVARSDGAVLDWLVGTDARTVGRIRQLGKDDGSGAALELRNGAGGWQSLKTWGGFDSFRVLRVDPATGKLWALSNLGRDKAALVEVDMASGAERVLAEHPVVDVASASFASASGAPVGYAVEPDHPQMHFFDAGWKAQMDAVVARAVAQGALPAAPVFTRLQGRDDAARRVLLRSLGEFDAAELLWDRETGLVSRLDTHFPEEAQVLSAVTPMAFTASDGRRIHGYLTRPRGVSGPVPLVVDIHGGPWARDTWAPAIFNGRQMLANRGYAVLQLNYRGSAGYGRDHMWAGAMEYNGRLQQDIAEGVQWAIDQGVADPKRLAVMGGSFGGFSVLAQLAQKRHDYRCGINVVGVADWPRTIENWPPFWRNRHLSSRFFGDPADPAQRAEMQRNSPVSYLDQISAPLLVVHGANDIRVLRQDSDDVVASLRQRGHPVEYLLFPDEGHSISKWRNRLALWRKVEDTLATCLGGRSAGFDFYELMPRGQ</sequence>
<dbReference type="EMBL" id="JBHTBZ010000020">
    <property type="protein sequence ID" value="MFC7460655.1"/>
    <property type="molecule type" value="Genomic_DNA"/>
</dbReference>
<gene>
    <name evidence="4" type="ORF">ACFQU0_09465</name>
</gene>
<comment type="caution">
    <text evidence="4">The sequence shown here is derived from an EMBL/GenBank/DDBJ whole genome shotgun (WGS) entry which is preliminary data.</text>
</comment>
<keyword evidence="2" id="KW-0732">Signal</keyword>
<dbReference type="RefSeq" id="WP_382200123.1">
    <property type="nucleotide sequence ID" value="NZ_JBHTBZ010000020.1"/>
</dbReference>
<name>A0ABW2SC42_9BURK</name>
<dbReference type="Proteomes" id="UP001596457">
    <property type="component" value="Unassembled WGS sequence"/>
</dbReference>
<dbReference type="InterPro" id="IPR029058">
    <property type="entry name" value="AB_hydrolase_fold"/>
</dbReference>
<organism evidence="4 5">
    <name type="scientific">Hydrogenophaga defluvii</name>
    <dbReference type="NCBI Taxonomy" id="249410"/>
    <lineage>
        <taxon>Bacteria</taxon>
        <taxon>Pseudomonadati</taxon>
        <taxon>Pseudomonadota</taxon>
        <taxon>Betaproteobacteria</taxon>
        <taxon>Burkholderiales</taxon>
        <taxon>Comamonadaceae</taxon>
        <taxon>Hydrogenophaga</taxon>
    </lineage>
</organism>
<feature type="domain" description="Peptidase S9 prolyl oligopeptidase catalytic" evidence="3">
    <location>
        <begin position="446"/>
        <end position="653"/>
    </location>
</feature>
<accession>A0ABW2SC42</accession>
<dbReference type="SUPFAM" id="SSF82171">
    <property type="entry name" value="DPP6 N-terminal domain-like"/>
    <property type="match status" value="1"/>
</dbReference>
<reference evidence="5" key="1">
    <citation type="journal article" date="2019" name="Int. J. Syst. Evol. Microbiol.">
        <title>The Global Catalogue of Microorganisms (GCM) 10K type strain sequencing project: providing services to taxonomists for standard genome sequencing and annotation.</title>
        <authorList>
            <consortium name="The Broad Institute Genomics Platform"/>
            <consortium name="The Broad Institute Genome Sequencing Center for Infectious Disease"/>
            <person name="Wu L."/>
            <person name="Ma J."/>
        </authorList>
    </citation>
    <scope>NUCLEOTIDE SEQUENCE [LARGE SCALE GENOMIC DNA]</scope>
    <source>
        <strain evidence="5">CCUG 53903</strain>
    </source>
</reference>
<feature type="signal peptide" evidence="2">
    <location>
        <begin position="1"/>
        <end position="20"/>
    </location>
</feature>
<dbReference type="PANTHER" id="PTHR42776">
    <property type="entry name" value="SERINE PEPTIDASE S9 FAMILY MEMBER"/>
    <property type="match status" value="1"/>
</dbReference>
<dbReference type="Gene3D" id="2.120.10.30">
    <property type="entry name" value="TolB, C-terminal domain"/>
    <property type="match status" value="1"/>
</dbReference>
<proteinExistence type="predicted"/>